<feature type="region of interest" description="Disordered" evidence="1">
    <location>
        <begin position="62"/>
        <end position="89"/>
    </location>
</feature>
<dbReference type="InterPro" id="IPR025330">
    <property type="entry name" value="DUF4236"/>
</dbReference>
<dbReference type="InterPro" id="IPR011990">
    <property type="entry name" value="TPR-like_helical_dom_sf"/>
</dbReference>
<evidence type="ECO:0000313" key="3">
    <source>
        <dbReference type="EMBL" id="QJY49843.1"/>
    </source>
</evidence>
<protein>
    <submittedName>
        <fullName evidence="3">DUF4236 domain-containing protein</fullName>
    </submittedName>
</protein>
<gene>
    <name evidence="3" type="ORF">HOP40_32135</name>
</gene>
<dbReference type="AlphaFoldDB" id="A0A6M6JRJ4"/>
<dbReference type="Gene3D" id="1.25.40.10">
    <property type="entry name" value="Tetratricopeptide repeat domain"/>
    <property type="match status" value="1"/>
</dbReference>
<dbReference type="SUPFAM" id="SSF48452">
    <property type="entry name" value="TPR-like"/>
    <property type="match status" value="1"/>
</dbReference>
<dbReference type="KEGG" id="pbro:HOP40_32135"/>
<accession>A0A6M6JRJ4</accession>
<proteinExistence type="predicted"/>
<keyword evidence="4" id="KW-1185">Reference proteome</keyword>
<sequence>MGFWLHKSIKVLPGVHVTLSNGGVSYSVGSRNARLTRHPGGRISSTVGLARMGLVHSTTLREARANRPAPPPAPSPPPPAPSPVPSLPWPADPPAPVPVLPPWERDLLDALRTGRYADVARTHGRADPVLRLLAAALDGLDERDPQRARELLAWVVSQGTTALRTHPFTVRHLADRTWPVEIARGAVAHLGITTDVVLLAVAELHQAAGDLDTAIWTVEQAEPTVPAALSLTELYSDAGRHAEVIETTGATTNLDDASALLLVFRGRAFGALGYPDAAREALDAALRVPGRASSVRHRALLERAQVGLAHGDRAGARRDLEQVRAEDPTHPGLAQVELW</sequence>
<feature type="compositionally biased region" description="Pro residues" evidence="1">
    <location>
        <begin position="68"/>
        <end position="89"/>
    </location>
</feature>
<dbReference type="EMBL" id="CP053564">
    <property type="protein sequence ID" value="QJY49843.1"/>
    <property type="molecule type" value="Genomic_DNA"/>
</dbReference>
<dbReference type="Proteomes" id="UP000505377">
    <property type="component" value="Chromosome"/>
</dbReference>
<evidence type="ECO:0000259" key="2">
    <source>
        <dbReference type="Pfam" id="PF14020"/>
    </source>
</evidence>
<feature type="domain" description="DUF4236" evidence="2">
    <location>
        <begin position="5"/>
        <end position="55"/>
    </location>
</feature>
<name>A0A6M6JRJ4_9PSEU</name>
<dbReference type="RefSeq" id="WP_172166619.1">
    <property type="nucleotide sequence ID" value="NZ_CP053564.1"/>
</dbReference>
<dbReference type="Pfam" id="PF14020">
    <property type="entry name" value="DUF4236"/>
    <property type="match status" value="1"/>
</dbReference>
<reference evidence="3 4" key="1">
    <citation type="submission" date="2020-05" db="EMBL/GenBank/DDBJ databases">
        <authorList>
            <person name="Mo P."/>
        </authorList>
    </citation>
    <scope>NUCLEOTIDE SEQUENCE [LARGE SCALE GENOMIC DNA]</scope>
    <source>
        <strain evidence="3 4">Gen01</strain>
    </source>
</reference>
<evidence type="ECO:0000313" key="4">
    <source>
        <dbReference type="Proteomes" id="UP000505377"/>
    </source>
</evidence>
<evidence type="ECO:0000256" key="1">
    <source>
        <dbReference type="SAM" id="MobiDB-lite"/>
    </source>
</evidence>
<organism evidence="3 4">
    <name type="scientific">Pseudonocardia broussonetiae</name>
    <dbReference type="NCBI Taxonomy" id="2736640"/>
    <lineage>
        <taxon>Bacteria</taxon>
        <taxon>Bacillati</taxon>
        <taxon>Actinomycetota</taxon>
        <taxon>Actinomycetes</taxon>
        <taxon>Pseudonocardiales</taxon>
        <taxon>Pseudonocardiaceae</taxon>
        <taxon>Pseudonocardia</taxon>
    </lineage>
</organism>